<proteinExistence type="predicted"/>
<comment type="caution">
    <text evidence="3">The sequence shown here is derived from an EMBL/GenBank/DDBJ whole genome shotgun (WGS) entry which is preliminary data.</text>
</comment>
<gene>
    <name evidence="2" type="ORF">GCM10025876_39980</name>
    <name evidence="3" type="ORF">GCM10025876_40570</name>
    <name evidence="4" type="ORF">GCM10025876_40900</name>
    <name evidence="5" type="ORF">GCM10025876_41470</name>
</gene>
<dbReference type="EMBL" id="BSUN01000003">
    <property type="protein sequence ID" value="GMA37943.1"/>
    <property type="molecule type" value="Genomic_DNA"/>
</dbReference>
<dbReference type="EMBL" id="BSUN01000003">
    <property type="protein sequence ID" value="GMA37886.1"/>
    <property type="molecule type" value="Genomic_DNA"/>
</dbReference>
<feature type="region of interest" description="Disordered" evidence="1">
    <location>
        <begin position="36"/>
        <end position="65"/>
    </location>
</feature>
<evidence type="ECO:0000313" key="4">
    <source>
        <dbReference type="EMBL" id="GMA37886.1"/>
    </source>
</evidence>
<sequence length="65" mass="7006">MAARGATCDVVLVGRDRWNELGDEVKSHAHDHARLPMTGAAPDFSNGTPADALRRSGNTYADRAR</sequence>
<accession>A0ABQ6IIV3</accession>
<dbReference type="EMBL" id="BSUN01000002">
    <property type="protein sequence ID" value="GMA37853.1"/>
    <property type="molecule type" value="Genomic_DNA"/>
</dbReference>
<protein>
    <submittedName>
        <fullName evidence="3">Uncharacterized protein</fullName>
    </submittedName>
</protein>
<evidence type="ECO:0000256" key="1">
    <source>
        <dbReference type="SAM" id="MobiDB-lite"/>
    </source>
</evidence>
<evidence type="ECO:0000313" key="6">
    <source>
        <dbReference type="Proteomes" id="UP001157125"/>
    </source>
</evidence>
<evidence type="ECO:0000313" key="2">
    <source>
        <dbReference type="EMBL" id="GMA37794.1"/>
    </source>
</evidence>
<dbReference type="Proteomes" id="UP001157125">
    <property type="component" value="Unassembled WGS sequence"/>
</dbReference>
<reference evidence="3" key="1">
    <citation type="journal article" date="2014" name="Int. J. Syst. Evol. Microbiol.">
        <title>Complete genome of a new Firmicutes species belonging to the dominant human colonic microbiota ('Ruminococcus bicirculans') reveals two chromosomes and a selective capacity to utilize plant glucans.</title>
        <authorList>
            <consortium name="NISC Comparative Sequencing Program"/>
            <person name="Wegmann U."/>
            <person name="Louis P."/>
            <person name="Goesmann A."/>
            <person name="Henrissat B."/>
            <person name="Duncan S.H."/>
            <person name="Flint H.J."/>
        </authorList>
    </citation>
    <scope>NUCLEOTIDE SEQUENCE</scope>
    <source>
        <strain evidence="3">NBRC 112299</strain>
    </source>
</reference>
<evidence type="ECO:0000313" key="3">
    <source>
        <dbReference type="EMBL" id="GMA37853.1"/>
    </source>
</evidence>
<name>A0ABQ6IIV3_9MICO</name>
<reference evidence="3" key="3">
    <citation type="submission" date="2023-02" db="EMBL/GenBank/DDBJ databases">
        <authorList>
            <person name="Sun Q."/>
            <person name="Mori K."/>
        </authorList>
    </citation>
    <scope>NUCLEOTIDE SEQUENCE</scope>
    <source>
        <strain evidence="3">NBRC 112299</strain>
    </source>
</reference>
<evidence type="ECO:0000313" key="5">
    <source>
        <dbReference type="EMBL" id="GMA37943.1"/>
    </source>
</evidence>
<dbReference type="EMBL" id="BSUN01000002">
    <property type="protein sequence ID" value="GMA37794.1"/>
    <property type="molecule type" value="Genomic_DNA"/>
</dbReference>
<keyword evidence="6" id="KW-1185">Reference proteome</keyword>
<organism evidence="3 6">
    <name type="scientific">Demequina litorisediminis</name>
    <dbReference type="NCBI Taxonomy" id="1849022"/>
    <lineage>
        <taxon>Bacteria</taxon>
        <taxon>Bacillati</taxon>
        <taxon>Actinomycetota</taxon>
        <taxon>Actinomycetes</taxon>
        <taxon>Micrococcales</taxon>
        <taxon>Demequinaceae</taxon>
        <taxon>Demequina</taxon>
    </lineage>
</organism>
<reference evidence="6" key="2">
    <citation type="journal article" date="2019" name="Int. J. Syst. Evol. Microbiol.">
        <title>The Global Catalogue of Microorganisms (GCM) 10K type strain sequencing project: providing services to taxonomists for standard genome sequencing and annotation.</title>
        <authorList>
            <consortium name="The Broad Institute Genomics Platform"/>
            <consortium name="The Broad Institute Genome Sequencing Center for Infectious Disease"/>
            <person name="Wu L."/>
            <person name="Ma J."/>
        </authorList>
    </citation>
    <scope>NUCLEOTIDE SEQUENCE [LARGE SCALE GENOMIC DNA]</scope>
    <source>
        <strain evidence="6">NBRC 112299</strain>
    </source>
</reference>